<accession>A0ABV9GLN4</accession>
<evidence type="ECO:0000256" key="1">
    <source>
        <dbReference type="ARBA" id="ARBA00023125"/>
    </source>
</evidence>
<dbReference type="NCBIfam" id="NF033788">
    <property type="entry name" value="HTH_metalloreg"/>
    <property type="match status" value="1"/>
</dbReference>
<dbReference type="PRINTS" id="PR00778">
    <property type="entry name" value="HTHARSR"/>
</dbReference>
<evidence type="ECO:0000313" key="3">
    <source>
        <dbReference type="EMBL" id="MFC4618474.1"/>
    </source>
</evidence>
<dbReference type="CDD" id="cd00090">
    <property type="entry name" value="HTH_ARSR"/>
    <property type="match status" value="1"/>
</dbReference>
<dbReference type="Gene3D" id="1.10.10.10">
    <property type="entry name" value="Winged helix-like DNA-binding domain superfamily/Winged helix DNA-binding domain"/>
    <property type="match status" value="1"/>
</dbReference>
<proteinExistence type="predicted"/>
<reference evidence="4" key="1">
    <citation type="journal article" date="2019" name="Int. J. Syst. Evol. Microbiol.">
        <title>The Global Catalogue of Microorganisms (GCM) 10K type strain sequencing project: providing services to taxonomists for standard genome sequencing and annotation.</title>
        <authorList>
            <consortium name="The Broad Institute Genomics Platform"/>
            <consortium name="The Broad Institute Genome Sequencing Center for Infectious Disease"/>
            <person name="Wu L."/>
            <person name="Ma J."/>
        </authorList>
    </citation>
    <scope>NUCLEOTIDE SEQUENCE [LARGE SCALE GENOMIC DNA]</scope>
    <source>
        <strain evidence="4">CGMCC 1.16306</strain>
    </source>
</reference>
<dbReference type="InterPro" id="IPR036388">
    <property type="entry name" value="WH-like_DNA-bd_sf"/>
</dbReference>
<gene>
    <name evidence="3" type="ORF">ACFO4N_06970</name>
</gene>
<evidence type="ECO:0000259" key="2">
    <source>
        <dbReference type="PROSITE" id="PS50987"/>
    </source>
</evidence>
<evidence type="ECO:0000313" key="4">
    <source>
        <dbReference type="Proteomes" id="UP001596022"/>
    </source>
</evidence>
<dbReference type="RefSeq" id="WP_376845458.1">
    <property type="nucleotide sequence ID" value="NZ_JBHSFW010000001.1"/>
</dbReference>
<dbReference type="SMART" id="SM00418">
    <property type="entry name" value="HTH_ARSR"/>
    <property type="match status" value="1"/>
</dbReference>
<keyword evidence="1" id="KW-0238">DNA-binding</keyword>
<dbReference type="PROSITE" id="PS50987">
    <property type="entry name" value="HTH_ARSR_2"/>
    <property type="match status" value="1"/>
</dbReference>
<comment type="caution">
    <text evidence="3">The sequence shown here is derived from an EMBL/GenBank/DDBJ whole genome shotgun (WGS) entry which is preliminary data.</text>
</comment>
<dbReference type="Pfam" id="PF12840">
    <property type="entry name" value="HTH_20"/>
    <property type="match status" value="1"/>
</dbReference>
<dbReference type="EMBL" id="JBHSFW010000001">
    <property type="protein sequence ID" value="MFC4618474.1"/>
    <property type="molecule type" value="Genomic_DNA"/>
</dbReference>
<dbReference type="PANTHER" id="PTHR39168:SF1">
    <property type="entry name" value="TRANSCRIPTIONAL REGULATORY PROTEIN"/>
    <property type="match status" value="1"/>
</dbReference>
<organism evidence="3 4">
    <name type="scientific">Camelliibacillus cellulosilyticus</name>
    <dbReference type="NCBI Taxonomy" id="2174486"/>
    <lineage>
        <taxon>Bacteria</taxon>
        <taxon>Bacillati</taxon>
        <taxon>Bacillota</taxon>
        <taxon>Bacilli</taxon>
        <taxon>Bacillales</taxon>
        <taxon>Sporolactobacillaceae</taxon>
        <taxon>Camelliibacillus</taxon>
    </lineage>
</organism>
<dbReference type="Proteomes" id="UP001596022">
    <property type="component" value="Unassembled WGS sequence"/>
</dbReference>
<dbReference type="InterPro" id="IPR052543">
    <property type="entry name" value="HTH_Metal-responsive_Reg"/>
</dbReference>
<sequence length="229" mass="25443">MNINPDIAASVSLLSEPSRAAILMALMDGRFHTASELAYMAAIKPQTASFHLAKLNEGNLVKVEKHGRHRYYSLANSEIAGILESLLAISRPPEIRSLNQSTQTKALREARTCYDHLAGNLGVRLTTNMVKAGYLEKKGMAYQVTAEGERFFTAFGLDLQAIRKRRRAFSRACLDWSERHHHLAGALGEAIAGRLFDLEWIARVPTSRAVKITEAGRRGFAKHFGLQLK</sequence>
<protein>
    <submittedName>
        <fullName evidence="3">ArsR/SmtB family transcription factor</fullName>
    </submittedName>
</protein>
<dbReference type="SUPFAM" id="SSF46785">
    <property type="entry name" value="Winged helix' DNA-binding domain"/>
    <property type="match status" value="1"/>
</dbReference>
<keyword evidence="4" id="KW-1185">Reference proteome</keyword>
<dbReference type="InterPro" id="IPR036390">
    <property type="entry name" value="WH_DNA-bd_sf"/>
</dbReference>
<dbReference type="InterPro" id="IPR011991">
    <property type="entry name" value="ArsR-like_HTH"/>
</dbReference>
<name>A0ABV9GLN4_9BACL</name>
<dbReference type="PANTHER" id="PTHR39168">
    <property type="entry name" value="TRANSCRIPTIONAL REGULATOR-RELATED"/>
    <property type="match status" value="1"/>
</dbReference>
<dbReference type="InterPro" id="IPR001845">
    <property type="entry name" value="HTH_ArsR_DNA-bd_dom"/>
</dbReference>
<feature type="domain" description="HTH arsR-type" evidence="2">
    <location>
        <begin position="1"/>
        <end position="94"/>
    </location>
</feature>